<dbReference type="CDD" id="cd00303">
    <property type="entry name" value="retropepsin_like"/>
    <property type="match status" value="1"/>
</dbReference>
<dbReference type="Gene3D" id="2.40.70.10">
    <property type="entry name" value="Acid Proteases"/>
    <property type="match status" value="1"/>
</dbReference>
<comment type="caution">
    <text evidence="4">The sequence shown here is derived from an EMBL/GenBank/DDBJ whole genome shotgun (WGS) entry which is preliminary data.</text>
</comment>
<feature type="region of interest" description="Disordered" evidence="2">
    <location>
        <begin position="1"/>
        <end position="45"/>
    </location>
</feature>
<dbReference type="InterPro" id="IPR001969">
    <property type="entry name" value="Aspartic_peptidase_AS"/>
</dbReference>
<dbReference type="SUPFAM" id="SSF50630">
    <property type="entry name" value="Acid proteases"/>
    <property type="match status" value="1"/>
</dbReference>
<accession>A0A6A3QEA1</accession>
<evidence type="ECO:0000313" key="5">
    <source>
        <dbReference type="Proteomes" id="UP000440732"/>
    </source>
</evidence>
<name>A0A6A3QEA1_9STRA</name>
<feature type="domain" description="Peptidase A2" evidence="3">
    <location>
        <begin position="98"/>
        <end position="137"/>
    </location>
</feature>
<evidence type="ECO:0000256" key="2">
    <source>
        <dbReference type="SAM" id="MobiDB-lite"/>
    </source>
</evidence>
<keyword evidence="1" id="KW-0378">Hydrolase</keyword>
<evidence type="ECO:0000256" key="1">
    <source>
        <dbReference type="ARBA" id="ARBA00022801"/>
    </source>
</evidence>
<gene>
    <name evidence="4" type="ORF">PF006_g28650</name>
</gene>
<dbReference type="EMBL" id="QXGA01004388">
    <property type="protein sequence ID" value="KAE9073844.1"/>
    <property type="molecule type" value="Genomic_DNA"/>
</dbReference>
<dbReference type="Pfam" id="PF13650">
    <property type="entry name" value="Asp_protease_2"/>
    <property type="match status" value="1"/>
</dbReference>
<dbReference type="GO" id="GO:0006508">
    <property type="term" value="P:proteolysis"/>
    <property type="evidence" value="ECO:0007669"/>
    <property type="project" value="InterPro"/>
</dbReference>
<sequence length="303" mass="33067">MQSGEGNEERKSTPAESSGDDAAGGKEEDSDATAESAEDSAQAITSAVMTRRSAVTIGESKKLKLLPGERLGWWSSRKFDRRIRMRALVMGAVNNVRTKILLDTGANVSAVTESFAKKLRLKRLANADLKIDVQGIGKSKVETTTRAMVKVTLGWEIVYEFEVWIMDHHAGVDVILGTDFMIPAGIRLDLFNSKAKLPDEIEINLIKSASAREDTEYGNTICGGPTETMDVASRLTAEFKLPRRRPDEATHERWVRRVNKLVSSFLPCPFSCGAMGTPRSSTTHGGIRAGGLDEVQRLASIGV</sequence>
<dbReference type="InterPro" id="IPR001995">
    <property type="entry name" value="Peptidase_A2_cat"/>
</dbReference>
<proteinExistence type="predicted"/>
<protein>
    <recommendedName>
        <fullName evidence="3">Peptidase A2 domain-containing protein</fullName>
    </recommendedName>
</protein>
<evidence type="ECO:0000259" key="3">
    <source>
        <dbReference type="PROSITE" id="PS50175"/>
    </source>
</evidence>
<feature type="compositionally biased region" description="Acidic residues" evidence="2">
    <location>
        <begin position="28"/>
        <end position="38"/>
    </location>
</feature>
<dbReference type="PROSITE" id="PS00141">
    <property type="entry name" value="ASP_PROTEASE"/>
    <property type="match status" value="1"/>
</dbReference>
<evidence type="ECO:0000313" key="4">
    <source>
        <dbReference type="EMBL" id="KAE9073844.1"/>
    </source>
</evidence>
<dbReference type="Proteomes" id="UP000440732">
    <property type="component" value="Unassembled WGS sequence"/>
</dbReference>
<reference evidence="4 5" key="1">
    <citation type="submission" date="2018-08" db="EMBL/GenBank/DDBJ databases">
        <title>Genomic investigation of the strawberry pathogen Phytophthora fragariae indicates pathogenicity is determined by transcriptional variation in three key races.</title>
        <authorList>
            <person name="Adams T.M."/>
            <person name="Armitage A.D."/>
            <person name="Sobczyk M.K."/>
            <person name="Bates H.J."/>
            <person name="Dunwell J.M."/>
            <person name="Nellist C.F."/>
            <person name="Harrison R.J."/>
        </authorList>
    </citation>
    <scope>NUCLEOTIDE SEQUENCE [LARGE SCALE GENOMIC DNA]</scope>
    <source>
        <strain evidence="4 5">NOV-5</strain>
    </source>
</reference>
<organism evidence="4 5">
    <name type="scientific">Phytophthora fragariae</name>
    <dbReference type="NCBI Taxonomy" id="53985"/>
    <lineage>
        <taxon>Eukaryota</taxon>
        <taxon>Sar</taxon>
        <taxon>Stramenopiles</taxon>
        <taxon>Oomycota</taxon>
        <taxon>Peronosporomycetes</taxon>
        <taxon>Peronosporales</taxon>
        <taxon>Peronosporaceae</taxon>
        <taxon>Phytophthora</taxon>
    </lineage>
</organism>
<dbReference type="InterPro" id="IPR021109">
    <property type="entry name" value="Peptidase_aspartic_dom_sf"/>
</dbReference>
<dbReference type="PROSITE" id="PS50175">
    <property type="entry name" value="ASP_PROT_RETROV"/>
    <property type="match status" value="1"/>
</dbReference>
<dbReference type="GO" id="GO:0004190">
    <property type="term" value="F:aspartic-type endopeptidase activity"/>
    <property type="evidence" value="ECO:0007669"/>
    <property type="project" value="InterPro"/>
</dbReference>
<dbReference type="AlphaFoldDB" id="A0A6A3QEA1"/>